<gene>
    <name evidence="5" type="ORF">DFJ65_1866</name>
</gene>
<dbReference type="SUPFAM" id="SSF51905">
    <property type="entry name" value="FAD/NAD(P)-binding domain"/>
    <property type="match status" value="1"/>
</dbReference>
<protein>
    <recommendedName>
        <fullName evidence="3">Pyridine nucleotide-disulfide oxidoreductase domain-containing protein 2</fullName>
    </recommendedName>
</protein>
<dbReference type="PANTHER" id="PTHR10668">
    <property type="entry name" value="PHYTOENE DEHYDROGENASE"/>
    <property type="match status" value="1"/>
</dbReference>
<comment type="caution">
    <text evidence="5">The sequence shown here is derived from an EMBL/GenBank/DDBJ whole genome shotgun (WGS) entry which is preliminary data.</text>
</comment>
<reference evidence="5 6" key="1">
    <citation type="submission" date="2018-08" db="EMBL/GenBank/DDBJ databases">
        <title>Sequencing the genomes of 1000 actinobacteria strains.</title>
        <authorList>
            <person name="Klenk H.-P."/>
        </authorList>
    </citation>
    <scope>NUCLEOTIDE SEQUENCE [LARGE SCALE GENOMIC DNA]</scope>
    <source>
        <strain evidence="5 6">DSM 22967</strain>
    </source>
</reference>
<evidence type="ECO:0000256" key="1">
    <source>
        <dbReference type="ARBA" id="ARBA00037217"/>
    </source>
</evidence>
<dbReference type="InterPro" id="IPR036188">
    <property type="entry name" value="FAD/NAD-bd_sf"/>
</dbReference>
<dbReference type="Pfam" id="PF01593">
    <property type="entry name" value="Amino_oxidase"/>
    <property type="match status" value="1"/>
</dbReference>
<name>A0A3D9UXZ1_9MICO</name>
<dbReference type="InterPro" id="IPR002937">
    <property type="entry name" value="Amino_oxidase"/>
</dbReference>
<feature type="domain" description="Amine oxidase" evidence="4">
    <location>
        <begin position="15"/>
        <end position="333"/>
    </location>
</feature>
<comment type="function">
    <text evidence="1">Probable oxidoreductase that may play a role as regulator of mitochondrial function.</text>
</comment>
<dbReference type="EMBL" id="QTUA01000001">
    <property type="protein sequence ID" value="REF30844.1"/>
    <property type="molecule type" value="Genomic_DNA"/>
</dbReference>
<proteinExistence type="predicted"/>
<dbReference type="OrthoDB" id="833207at2"/>
<evidence type="ECO:0000313" key="6">
    <source>
        <dbReference type="Proteomes" id="UP000256253"/>
    </source>
</evidence>
<accession>A0A3D9UXZ1</accession>
<keyword evidence="6" id="KW-1185">Reference proteome</keyword>
<evidence type="ECO:0000259" key="4">
    <source>
        <dbReference type="Pfam" id="PF01593"/>
    </source>
</evidence>
<evidence type="ECO:0000256" key="2">
    <source>
        <dbReference type="ARBA" id="ARBA00038825"/>
    </source>
</evidence>
<dbReference type="Gene3D" id="3.50.50.60">
    <property type="entry name" value="FAD/NAD(P)-binding domain"/>
    <property type="match status" value="2"/>
</dbReference>
<dbReference type="PANTHER" id="PTHR10668:SF105">
    <property type="entry name" value="DEHYDROGENASE-RELATED"/>
    <property type="match status" value="1"/>
</dbReference>
<dbReference type="AlphaFoldDB" id="A0A3D9UXZ1"/>
<evidence type="ECO:0000256" key="3">
    <source>
        <dbReference type="ARBA" id="ARBA00040298"/>
    </source>
</evidence>
<organism evidence="5 6">
    <name type="scientific">Calidifontibacter indicus</name>
    <dbReference type="NCBI Taxonomy" id="419650"/>
    <lineage>
        <taxon>Bacteria</taxon>
        <taxon>Bacillati</taxon>
        <taxon>Actinomycetota</taxon>
        <taxon>Actinomycetes</taxon>
        <taxon>Micrococcales</taxon>
        <taxon>Dermacoccaceae</taxon>
        <taxon>Calidifontibacter</taxon>
    </lineage>
</organism>
<dbReference type="GO" id="GO:0016491">
    <property type="term" value="F:oxidoreductase activity"/>
    <property type="evidence" value="ECO:0007669"/>
    <property type="project" value="InterPro"/>
</dbReference>
<evidence type="ECO:0000313" key="5">
    <source>
        <dbReference type="EMBL" id="REF30844.1"/>
    </source>
</evidence>
<sequence>MTHYDAVIVGAGHHGLVAAIELAEQGWQVVVLEERDVVGGAVAHRQVGDFVMDEFSACHPLALASPVLKGLELERYGLQWARTDRVVAHLADPSDTHGDLLSADPAVTAEHLDAGHTGDGHQWRRLVEAYDSVKGPLLDALLLQWPPIRSLPALVRAVGGSQLLDFARFALLPVEQLSRERFGGSAARNLLSGNAMHADIPPDAPGSGIYGWIMTMLAQDVGFPSPRGGTGGLAQALAARAQASGVQIRTGDRVTRIETSGDRVQGVQTASGEALRARVVIADTSAPMLYGELLDDVPAGIRARMDRFTWDLPTVKLNLGLSAPMPWTAAAARGTGVVHVGGDHRELVTWSAELSAGRIPHHPFALIGQMTTIDPSRSPAGTEALWLYTHLPRGLEDEDAAAELIGRSEQMLDRFAPGWRDLVVERWDQTPRSLAQADANLGRGAVGGGTMQLFQQAMWRPVTGLGGPRTYVRGLYLGSAAIHPGGGVHGGAGHMAAHAALRDRGVVGRGAGLVGRRLRRIIDNTTPRF</sequence>
<dbReference type="RefSeq" id="WP_115922774.1">
    <property type="nucleotide sequence ID" value="NZ_QTUA01000001.1"/>
</dbReference>
<comment type="subunit">
    <text evidence="2">Interacts with COX5B; this interaction may contribute to localize PYROXD2 to the inner face of the inner mitochondrial membrane.</text>
</comment>
<dbReference type="Proteomes" id="UP000256253">
    <property type="component" value="Unassembled WGS sequence"/>
</dbReference>